<evidence type="ECO:0000313" key="6">
    <source>
        <dbReference type="EMBL" id="KAG9333796.1"/>
    </source>
</evidence>
<keyword evidence="3" id="KW-0677">Repeat</keyword>
<dbReference type="Pfam" id="PF13855">
    <property type="entry name" value="LRR_8"/>
    <property type="match status" value="1"/>
</dbReference>
<dbReference type="Gene3D" id="3.80.10.10">
    <property type="entry name" value="Ribonuclease Inhibitor"/>
    <property type="match status" value="1"/>
</dbReference>
<dbReference type="GO" id="GO:0005886">
    <property type="term" value="C:plasma membrane"/>
    <property type="evidence" value="ECO:0007669"/>
    <property type="project" value="TreeGrafter"/>
</dbReference>
<evidence type="ECO:0000313" key="7">
    <source>
        <dbReference type="Proteomes" id="UP000824540"/>
    </source>
</evidence>
<reference evidence="6" key="1">
    <citation type="thesis" date="2021" institute="BYU ScholarsArchive" country="Provo, UT, USA">
        <title>Applications of and Algorithms for Genome Assembly and Genomic Analyses with an Emphasis on Marine Teleosts.</title>
        <authorList>
            <person name="Pickett B.D."/>
        </authorList>
    </citation>
    <scope>NUCLEOTIDE SEQUENCE</scope>
    <source>
        <strain evidence="6">HI-2016</strain>
    </source>
</reference>
<name>A0A8T2N1P1_9TELE</name>
<dbReference type="EMBL" id="JAFBMS010000176">
    <property type="protein sequence ID" value="KAG9333796.1"/>
    <property type="molecule type" value="Genomic_DNA"/>
</dbReference>
<feature type="transmembrane region" description="Helical" evidence="4">
    <location>
        <begin position="289"/>
        <end position="309"/>
    </location>
</feature>
<dbReference type="PANTHER" id="PTHR24369:SF213">
    <property type="entry name" value="INSULIN LIKE GROWTH FACTOR BINDING PROTEIN ACID LABILE SUBUNIT"/>
    <property type="match status" value="1"/>
</dbReference>
<keyword evidence="4" id="KW-0812">Transmembrane</keyword>
<comment type="caution">
    <text evidence="6">The sequence shown here is derived from an EMBL/GenBank/DDBJ whole genome shotgun (WGS) entry which is preliminary data.</text>
</comment>
<dbReference type="PROSITE" id="PS50835">
    <property type="entry name" value="IG_LIKE"/>
    <property type="match status" value="1"/>
</dbReference>
<keyword evidence="4" id="KW-0472">Membrane</keyword>
<organism evidence="6 7">
    <name type="scientific">Albula glossodonta</name>
    <name type="common">roundjaw bonefish</name>
    <dbReference type="NCBI Taxonomy" id="121402"/>
    <lineage>
        <taxon>Eukaryota</taxon>
        <taxon>Metazoa</taxon>
        <taxon>Chordata</taxon>
        <taxon>Craniata</taxon>
        <taxon>Vertebrata</taxon>
        <taxon>Euteleostomi</taxon>
        <taxon>Actinopterygii</taxon>
        <taxon>Neopterygii</taxon>
        <taxon>Teleostei</taxon>
        <taxon>Albuliformes</taxon>
        <taxon>Albulidae</taxon>
        <taxon>Albula</taxon>
    </lineage>
</organism>
<dbReference type="AlphaFoldDB" id="A0A8T2N1P1"/>
<gene>
    <name evidence="6" type="ORF">JZ751_010111</name>
</gene>
<evidence type="ECO:0000256" key="2">
    <source>
        <dbReference type="ARBA" id="ARBA00022729"/>
    </source>
</evidence>
<dbReference type="Proteomes" id="UP000824540">
    <property type="component" value="Unassembled WGS sequence"/>
</dbReference>
<dbReference type="SUPFAM" id="SSF52058">
    <property type="entry name" value="L domain-like"/>
    <property type="match status" value="1"/>
</dbReference>
<sequence>MGLWDRETAATIHSAARCCPSPCVCASDIITCSNQNLSDTPTKYFPFISLLDLSYNRIVRLGPNWTTTPLKKLHALIMNHNSISQISPKVFTWVPHLKHLDLSSNRVSSLNTSIFQGLAELEVLMLFNNRMAIVAPTAFDGLKKLQRMYLSQNRLAEFPLRLFVGEFRLPHLEFVDLSNNFIREVPVQSIISLPTWQQAGLYLHHNQLTCDCMLHTMLQVLTPGTHLENLSAYLNGSLCLNHVRLQDSGTYMCVVVNHRQNLNETIKMTVQVRNLSAEWFSASENFHTAFTTLASCVVSIVLVLLYLYLMPCQCRAGRKPTGQGKYLPPPSLLLLDTERRETTRKRVVFLEPPIEHAQNGKTNPISMGTDGTEGILKMRSATT</sequence>
<dbReference type="PROSITE" id="PS51450">
    <property type="entry name" value="LRR"/>
    <property type="match status" value="1"/>
</dbReference>
<evidence type="ECO:0000256" key="4">
    <source>
        <dbReference type="SAM" id="Phobius"/>
    </source>
</evidence>
<dbReference type="PRINTS" id="PR00019">
    <property type="entry name" value="LEURICHRPT"/>
</dbReference>
<keyword evidence="7" id="KW-1185">Reference proteome</keyword>
<protein>
    <recommendedName>
        <fullName evidence="5">Ig-like domain-containing protein</fullName>
    </recommendedName>
</protein>
<dbReference type="InterPro" id="IPR036179">
    <property type="entry name" value="Ig-like_dom_sf"/>
</dbReference>
<keyword evidence="2" id="KW-0732">Signal</keyword>
<dbReference type="InterPro" id="IPR050541">
    <property type="entry name" value="LRR_TM_domain-containing"/>
</dbReference>
<dbReference type="SUPFAM" id="SSF48726">
    <property type="entry name" value="Immunoglobulin"/>
    <property type="match status" value="1"/>
</dbReference>
<dbReference type="InterPro" id="IPR003591">
    <property type="entry name" value="Leu-rich_rpt_typical-subtyp"/>
</dbReference>
<proteinExistence type="predicted"/>
<dbReference type="SMART" id="SM00369">
    <property type="entry name" value="LRR_TYP"/>
    <property type="match status" value="5"/>
</dbReference>
<evidence type="ECO:0000256" key="3">
    <source>
        <dbReference type="ARBA" id="ARBA00022737"/>
    </source>
</evidence>
<accession>A0A8T2N1P1</accession>
<dbReference type="InterPro" id="IPR007110">
    <property type="entry name" value="Ig-like_dom"/>
</dbReference>
<dbReference type="InterPro" id="IPR001611">
    <property type="entry name" value="Leu-rich_rpt"/>
</dbReference>
<dbReference type="PANTHER" id="PTHR24369">
    <property type="entry name" value="ANTIGEN BSP, PUTATIVE-RELATED"/>
    <property type="match status" value="1"/>
</dbReference>
<evidence type="ECO:0000259" key="5">
    <source>
        <dbReference type="PROSITE" id="PS50835"/>
    </source>
</evidence>
<dbReference type="OrthoDB" id="676979at2759"/>
<keyword evidence="4" id="KW-1133">Transmembrane helix</keyword>
<dbReference type="InterPro" id="IPR032675">
    <property type="entry name" value="LRR_dom_sf"/>
</dbReference>
<feature type="domain" description="Ig-like" evidence="5">
    <location>
        <begin position="195"/>
        <end position="269"/>
    </location>
</feature>
<keyword evidence="1" id="KW-0433">Leucine-rich repeat</keyword>
<evidence type="ECO:0000256" key="1">
    <source>
        <dbReference type="ARBA" id="ARBA00022614"/>
    </source>
</evidence>